<organism evidence="2 3">
    <name type="scientific">Choiromyces venosus 120613-1</name>
    <dbReference type="NCBI Taxonomy" id="1336337"/>
    <lineage>
        <taxon>Eukaryota</taxon>
        <taxon>Fungi</taxon>
        <taxon>Dikarya</taxon>
        <taxon>Ascomycota</taxon>
        <taxon>Pezizomycotina</taxon>
        <taxon>Pezizomycetes</taxon>
        <taxon>Pezizales</taxon>
        <taxon>Tuberaceae</taxon>
        <taxon>Choiromyces</taxon>
    </lineage>
</organism>
<proteinExistence type="predicted"/>
<name>A0A3N4K213_9PEZI</name>
<dbReference type="SMART" id="SM00458">
    <property type="entry name" value="RICIN"/>
    <property type="match status" value="1"/>
</dbReference>
<keyword evidence="3" id="KW-1185">Reference proteome</keyword>
<dbReference type="Pfam" id="PF14200">
    <property type="entry name" value="RicinB_lectin_2"/>
    <property type="match status" value="2"/>
</dbReference>
<dbReference type="CDD" id="cd00161">
    <property type="entry name" value="beta-trefoil_Ricin-like"/>
    <property type="match status" value="2"/>
</dbReference>
<dbReference type="OrthoDB" id="2131701at2759"/>
<dbReference type="SUPFAM" id="SSF50370">
    <property type="entry name" value="Ricin B-like lectins"/>
    <property type="match status" value="2"/>
</dbReference>
<feature type="domain" description="Ricin B lectin" evidence="1">
    <location>
        <begin position="115"/>
        <end position="250"/>
    </location>
</feature>
<reference evidence="2 3" key="1">
    <citation type="journal article" date="2018" name="Nat. Ecol. Evol.">
        <title>Pezizomycetes genomes reveal the molecular basis of ectomycorrhizal truffle lifestyle.</title>
        <authorList>
            <person name="Murat C."/>
            <person name="Payen T."/>
            <person name="Noel B."/>
            <person name="Kuo A."/>
            <person name="Morin E."/>
            <person name="Chen J."/>
            <person name="Kohler A."/>
            <person name="Krizsan K."/>
            <person name="Balestrini R."/>
            <person name="Da Silva C."/>
            <person name="Montanini B."/>
            <person name="Hainaut M."/>
            <person name="Levati E."/>
            <person name="Barry K.W."/>
            <person name="Belfiori B."/>
            <person name="Cichocki N."/>
            <person name="Clum A."/>
            <person name="Dockter R.B."/>
            <person name="Fauchery L."/>
            <person name="Guy J."/>
            <person name="Iotti M."/>
            <person name="Le Tacon F."/>
            <person name="Lindquist E.A."/>
            <person name="Lipzen A."/>
            <person name="Malagnac F."/>
            <person name="Mello A."/>
            <person name="Molinier V."/>
            <person name="Miyauchi S."/>
            <person name="Poulain J."/>
            <person name="Riccioni C."/>
            <person name="Rubini A."/>
            <person name="Sitrit Y."/>
            <person name="Splivallo R."/>
            <person name="Traeger S."/>
            <person name="Wang M."/>
            <person name="Zifcakova L."/>
            <person name="Wipf D."/>
            <person name="Zambonelli A."/>
            <person name="Paolocci F."/>
            <person name="Nowrousian M."/>
            <person name="Ottonello S."/>
            <person name="Baldrian P."/>
            <person name="Spatafora J.W."/>
            <person name="Henrissat B."/>
            <person name="Nagy L.G."/>
            <person name="Aury J.M."/>
            <person name="Wincker P."/>
            <person name="Grigoriev I.V."/>
            <person name="Bonfante P."/>
            <person name="Martin F.M."/>
        </authorList>
    </citation>
    <scope>NUCLEOTIDE SEQUENCE [LARGE SCALE GENOMIC DNA]</scope>
    <source>
        <strain evidence="2 3">120613-1</strain>
    </source>
</reference>
<dbReference type="Proteomes" id="UP000276215">
    <property type="component" value="Unassembled WGS sequence"/>
</dbReference>
<dbReference type="InterPro" id="IPR035992">
    <property type="entry name" value="Ricin_B-like_lectins"/>
</dbReference>
<dbReference type="PROSITE" id="PS50231">
    <property type="entry name" value="RICIN_B_LECTIN"/>
    <property type="match status" value="2"/>
</dbReference>
<evidence type="ECO:0000259" key="1">
    <source>
        <dbReference type="SMART" id="SM00458"/>
    </source>
</evidence>
<keyword evidence="2" id="KW-0430">Lectin</keyword>
<dbReference type="InterPro" id="IPR000772">
    <property type="entry name" value="Ricin_B_lectin"/>
</dbReference>
<gene>
    <name evidence="2" type="ORF">L873DRAFT_1801064</name>
</gene>
<accession>A0A3N4K213</accession>
<dbReference type="GO" id="GO:0030246">
    <property type="term" value="F:carbohydrate binding"/>
    <property type="evidence" value="ECO:0007669"/>
    <property type="project" value="UniProtKB-KW"/>
</dbReference>
<evidence type="ECO:0000313" key="3">
    <source>
        <dbReference type="Proteomes" id="UP000276215"/>
    </source>
</evidence>
<protein>
    <submittedName>
        <fullName evidence="2">Ricin B-like lectin</fullName>
    </submittedName>
</protein>
<dbReference type="EMBL" id="ML120363">
    <property type="protein sequence ID" value="RPB03399.1"/>
    <property type="molecule type" value="Genomic_DNA"/>
</dbReference>
<dbReference type="STRING" id="1336337.A0A3N4K213"/>
<sequence length="314" mass="35011">MSTPHLPAIADGAYWIRNKHYGTVLSTGPTKSGAVILAGQDKHTSRQDLRDHSQIWLIEKLSDGVTFRIRNAQSGFVLDVCGSSTANGAWVIIYGQTGNPNQHWAFERVSDANKTLYYRIVNVYTRKVLDQTAGAGNPVESWAWNGGQHQQWSLEPVILPVYWITHAQTGWHLQNDPTKGVIAANEQPSTAPNRSQLWFLESQKDSDAYVIRNLEDHTKVLDLCGSGTADGTPVLTYGYHGGPNQQWKIMDVDQTNPNEDRVRIVSVLAGTVVQVIKGSTYGTLQARTNKNDCTQSWRLKVYPYRNLQGSHSRP</sequence>
<dbReference type="AlphaFoldDB" id="A0A3N4K213"/>
<dbReference type="Gene3D" id="2.80.10.50">
    <property type="match status" value="3"/>
</dbReference>
<evidence type="ECO:0000313" key="2">
    <source>
        <dbReference type="EMBL" id="RPB03399.1"/>
    </source>
</evidence>